<dbReference type="SMART" id="SM00382">
    <property type="entry name" value="AAA"/>
    <property type="match status" value="1"/>
</dbReference>
<dbReference type="CDD" id="cd00009">
    <property type="entry name" value="AAA"/>
    <property type="match status" value="1"/>
</dbReference>
<gene>
    <name evidence="2" type="ORF">ENU78_06815</name>
</gene>
<dbReference type="PANTHER" id="PTHR30050:SF4">
    <property type="entry name" value="ATP-BINDING PROTEIN RV3427C IN INSERTION SEQUENCE-RELATED"/>
    <property type="match status" value="1"/>
</dbReference>
<name>A0A7V4DXG9_DICTH</name>
<feature type="domain" description="AAA+ ATPase" evidence="1">
    <location>
        <begin position="154"/>
        <end position="279"/>
    </location>
</feature>
<dbReference type="PANTHER" id="PTHR30050">
    <property type="entry name" value="CHROMOSOMAL REPLICATION INITIATOR PROTEIN DNAA"/>
    <property type="match status" value="1"/>
</dbReference>
<dbReference type="Gene3D" id="3.40.50.300">
    <property type="entry name" value="P-loop containing nucleotide triphosphate hydrolases"/>
    <property type="match status" value="1"/>
</dbReference>
<dbReference type="InterPro" id="IPR002611">
    <property type="entry name" value="IstB_ATP-bd"/>
</dbReference>
<accession>A0A7V4DXG9</accession>
<evidence type="ECO:0000259" key="1">
    <source>
        <dbReference type="SMART" id="SM00382"/>
    </source>
</evidence>
<proteinExistence type="predicted"/>
<dbReference type="Pfam" id="PF01695">
    <property type="entry name" value="IstB_IS21"/>
    <property type="match status" value="1"/>
</dbReference>
<dbReference type="InterPro" id="IPR003593">
    <property type="entry name" value="AAA+_ATPase"/>
</dbReference>
<comment type="caution">
    <text evidence="2">The sequence shown here is derived from an EMBL/GenBank/DDBJ whole genome shotgun (WGS) entry which is preliminary data.</text>
</comment>
<dbReference type="GO" id="GO:0005524">
    <property type="term" value="F:ATP binding"/>
    <property type="evidence" value="ECO:0007669"/>
    <property type="project" value="InterPro"/>
</dbReference>
<sequence length="298" mass="34928">MEQLKESLARIPLIEKIESLRDGLKEQKISLSATYPKFYERVRALNIPEELINENINFLEKYFDAGEEILERCIKKDCEGCLSAIPTFELLDGKIYPTYEPCKMYYYRKYKEKLKGFIIEIPTHKSFKNFTITKEIEGAINLVNIFLSKELFKEGKGIFFYGPTGTGKTHLSYAILNEINQKTDTFSYAIFVPEFVQKIRDYYSQGDVEINPILEIAKIPVLLVDDLGAERYTEWVQEQIVQLLDYRYRNNLSTIITSNLNLKELRDKVGERIYSRVVGLCKPILIYGKDFRKKQQDW</sequence>
<dbReference type="AlphaFoldDB" id="A0A7V4DXG9"/>
<dbReference type="SUPFAM" id="SSF52540">
    <property type="entry name" value="P-loop containing nucleoside triphosphate hydrolases"/>
    <property type="match status" value="1"/>
</dbReference>
<dbReference type="InterPro" id="IPR027417">
    <property type="entry name" value="P-loop_NTPase"/>
</dbReference>
<reference evidence="2" key="1">
    <citation type="journal article" date="2020" name="mSystems">
        <title>Genome- and Community-Level Interaction Insights into Carbon Utilization and Element Cycling Functions of Hydrothermarchaeota in Hydrothermal Sediment.</title>
        <authorList>
            <person name="Zhou Z."/>
            <person name="Liu Y."/>
            <person name="Xu W."/>
            <person name="Pan J."/>
            <person name="Luo Z.H."/>
            <person name="Li M."/>
        </authorList>
    </citation>
    <scope>NUCLEOTIDE SEQUENCE [LARGE SCALE GENOMIC DNA]</scope>
    <source>
        <strain evidence="2">SpSt-70</strain>
    </source>
</reference>
<dbReference type="EMBL" id="DTDV01000018">
    <property type="protein sequence ID" value="HGK24124.1"/>
    <property type="molecule type" value="Genomic_DNA"/>
</dbReference>
<protein>
    <submittedName>
        <fullName evidence="2">AAA family ATPase</fullName>
    </submittedName>
</protein>
<dbReference type="GO" id="GO:0006260">
    <property type="term" value="P:DNA replication"/>
    <property type="evidence" value="ECO:0007669"/>
    <property type="project" value="TreeGrafter"/>
</dbReference>
<organism evidence="2">
    <name type="scientific">Dictyoglomus thermophilum</name>
    <dbReference type="NCBI Taxonomy" id="14"/>
    <lineage>
        <taxon>Bacteria</taxon>
        <taxon>Pseudomonadati</taxon>
        <taxon>Dictyoglomota</taxon>
        <taxon>Dictyoglomia</taxon>
        <taxon>Dictyoglomales</taxon>
        <taxon>Dictyoglomaceae</taxon>
        <taxon>Dictyoglomus</taxon>
    </lineage>
</organism>
<evidence type="ECO:0000313" key="2">
    <source>
        <dbReference type="EMBL" id="HGK24124.1"/>
    </source>
</evidence>